<accession>A0A077AU32</accession>
<dbReference type="AlphaFoldDB" id="A0A077AU32"/>
<dbReference type="EMBL" id="CP008941">
    <property type="protein sequence ID" value="AIK95891.1"/>
    <property type="molecule type" value="Genomic_DNA"/>
</dbReference>
<dbReference type="HOGENOM" id="CLU_1737203_0_0_5"/>
<proteinExistence type="predicted"/>
<sequence length="150" mass="17542">MTTKWCLGHLLKAFQDLLKDHYYRRKAGEEARIIDNETRAHLQNALSIIVKEPYKPLLTDAFNEEYKEHLYKVLDLKPEDGFLEDINKIFDFTVIIGRGNSIYQTPLTINTQDPLASKMGSHSISTYYFGRNLSKRIMEEGTFRKKKEPK</sequence>
<keyword evidence="2" id="KW-1185">Reference proteome</keyword>
<name>A0A077AU32_9PROT</name>
<dbReference type="KEGG" id="paca:ID47_02795"/>
<gene>
    <name evidence="1" type="ORF">ID47_02795</name>
</gene>
<organism evidence="1 2">
    <name type="scientific">Candidatus Odyssella acanthamoebae</name>
    <dbReference type="NCBI Taxonomy" id="91604"/>
    <lineage>
        <taxon>Bacteria</taxon>
        <taxon>Pseudomonadati</taxon>
        <taxon>Pseudomonadota</taxon>
        <taxon>Alphaproteobacteria</taxon>
        <taxon>Holosporales</taxon>
        <taxon>Candidatus Paracaedibacteraceae</taxon>
        <taxon>Candidatus Odyssella</taxon>
    </lineage>
</organism>
<protein>
    <submittedName>
        <fullName evidence="1">Uncharacterized protein</fullName>
    </submittedName>
</protein>
<evidence type="ECO:0000313" key="2">
    <source>
        <dbReference type="Proteomes" id="UP000028926"/>
    </source>
</evidence>
<dbReference type="Proteomes" id="UP000028926">
    <property type="component" value="Chromosome"/>
</dbReference>
<evidence type="ECO:0000313" key="1">
    <source>
        <dbReference type="EMBL" id="AIK95891.1"/>
    </source>
</evidence>
<reference evidence="1 2" key="1">
    <citation type="submission" date="2014-07" db="EMBL/GenBank/DDBJ databases">
        <title>Comparative genomic insights into amoeba endosymbionts belonging to the families of Holosporaceae and Candidatus Midichloriaceae within Rickettsiales.</title>
        <authorList>
            <person name="Wang Z."/>
            <person name="Wu M."/>
        </authorList>
    </citation>
    <scope>NUCLEOTIDE SEQUENCE [LARGE SCALE GENOMIC DNA]</scope>
    <source>
        <strain evidence="1">PRA3</strain>
    </source>
</reference>